<reference evidence="1 2" key="1">
    <citation type="journal article" date="2018" name="Front. Plant Sci.">
        <title>Red Clover (Trifolium pratense) and Zigzag Clover (T. medium) - A Picture of Genomic Similarities and Differences.</title>
        <authorList>
            <person name="Dluhosova J."/>
            <person name="Istvanek J."/>
            <person name="Nedelnik J."/>
            <person name="Repkova J."/>
        </authorList>
    </citation>
    <scope>NUCLEOTIDE SEQUENCE [LARGE SCALE GENOMIC DNA]</scope>
    <source>
        <strain evidence="2">cv. 10/8</strain>
        <tissue evidence="1">Leaf</tissue>
    </source>
</reference>
<feature type="non-terminal residue" evidence="1">
    <location>
        <position position="15"/>
    </location>
</feature>
<sequence>MGARGLELEDLSSNR</sequence>
<evidence type="ECO:0000313" key="2">
    <source>
        <dbReference type="Proteomes" id="UP000265520"/>
    </source>
</evidence>
<keyword evidence="2" id="KW-1185">Reference proteome</keyword>
<organism evidence="1 2">
    <name type="scientific">Trifolium medium</name>
    <dbReference type="NCBI Taxonomy" id="97028"/>
    <lineage>
        <taxon>Eukaryota</taxon>
        <taxon>Viridiplantae</taxon>
        <taxon>Streptophyta</taxon>
        <taxon>Embryophyta</taxon>
        <taxon>Tracheophyta</taxon>
        <taxon>Spermatophyta</taxon>
        <taxon>Magnoliopsida</taxon>
        <taxon>eudicotyledons</taxon>
        <taxon>Gunneridae</taxon>
        <taxon>Pentapetalae</taxon>
        <taxon>rosids</taxon>
        <taxon>fabids</taxon>
        <taxon>Fabales</taxon>
        <taxon>Fabaceae</taxon>
        <taxon>Papilionoideae</taxon>
        <taxon>50 kb inversion clade</taxon>
        <taxon>NPAAA clade</taxon>
        <taxon>Hologalegina</taxon>
        <taxon>IRL clade</taxon>
        <taxon>Trifolieae</taxon>
        <taxon>Trifolium</taxon>
    </lineage>
</organism>
<dbReference type="EMBL" id="LXQA011173971">
    <property type="protein sequence ID" value="MCI87729.1"/>
    <property type="molecule type" value="Genomic_DNA"/>
</dbReference>
<evidence type="ECO:0000313" key="1">
    <source>
        <dbReference type="EMBL" id="MCI87729.1"/>
    </source>
</evidence>
<proteinExistence type="predicted"/>
<name>A0A392VK34_9FABA</name>
<dbReference type="Proteomes" id="UP000265520">
    <property type="component" value="Unassembled WGS sequence"/>
</dbReference>
<accession>A0A392VK34</accession>
<protein>
    <submittedName>
        <fullName evidence="1">Uncharacterized protein</fullName>
    </submittedName>
</protein>
<comment type="caution">
    <text evidence="1">The sequence shown here is derived from an EMBL/GenBank/DDBJ whole genome shotgun (WGS) entry which is preliminary data.</text>
</comment>